<dbReference type="Gene3D" id="4.10.240.10">
    <property type="entry name" value="Zn(2)-C6 fungal-type DNA-binding domain"/>
    <property type="match status" value="1"/>
</dbReference>
<dbReference type="PROSITE" id="PS50048">
    <property type="entry name" value="ZN2_CY6_FUNGAL_2"/>
    <property type="match status" value="1"/>
</dbReference>
<sequence length="269" mass="29741">MSVSPAGPPTTTMMSTAVGRQAEPPQHLLDPDASNGVPRPLLPRLQSLTTASFLGMMKSPKIDKRARTNVTVACDGCKRARAKCDGKQPCQRCTRRSSGCRYDQAHDRRQHRGSNEEIQALTARLIRYQRVIYLLRNSSPRDAAYILQRLRLTSDADADAAGDQKPLPPTDVTFVAAVQFLLQTEHDSPTATSLEETAALVDCVRRDMDDGPPPQHSPTTPKKSSPAPPGRKNDKIPRPKTHSRADFTVQGLLCQEVRDDENPWTQRLT</sequence>
<dbReference type="InterPro" id="IPR053187">
    <property type="entry name" value="Notoamide_regulator"/>
</dbReference>
<dbReference type="GO" id="GO:0000981">
    <property type="term" value="F:DNA-binding transcription factor activity, RNA polymerase II-specific"/>
    <property type="evidence" value="ECO:0007669"/>
    <property type="project" value="InterPro"/>
</dbReference>
<dbReference type="InterPro" id="IPR036864">
    <property type="entry name" value="Zn2-C6_fun-type_DNA-bd_sf"/>
</dbReference>
<dbReference type="Proteomes" id="UP000185904">
    <property type="component" value="Unassembled WGS sequence"/>
</dbReference>
<name>A0A178CV40_9EURO</name>
<dbReference type="GeneID" id="34591017"/>
<organism evidence="7 8">
    <name type="scientific">Fonsecaea nubica</name>
    <dbReference type="NCBI Taxonomy" id="856822"/>
    <lineage>
        <taxon>Eukaryota</taxon>
        <taxon>Fungi</taxon>
        <taxon>Dikarya</taxon>
        <taxon>Ascomycota</taxon>
        <taxon>Pezizomycotina</taxon>
        <taxon>Eurotiomycetes</taxon>
        <taxon>Chaetothyriomycetidae</taxon>
        <taxon>Chaetothyriales</taxon>
        <taxon>Herpotrichiellaceae</taxon>
        <taxon>Fonsecaea</taxon>
    </lineage>
</organism>
<dbReference type="SMART" id="SM00066">
    <property type="entry name" value="GAL4"/>
    <property type="match status" value="1"/>
</dbReference>
<evidence type="ECO:0000259" key="6">
    <source>
        <dbReference type="PROSITE" id="PS50048"/>
    </source>
</evidence>
<dbReference type="RefSeq" id="XP_022498136.1">
    <property type="nucleotide sequence ID" value="XM_022645891.1"/>
</dbReference>
<keyword evidence="2" id="KW-0238">DNA-binding</keyword>
<evidence type="ECO:0000313" key="8">
    <source>
        <dbReference type="Proteomes" id="UP000185904"/>
    </source>
</evidence>
<gene>
    <name evidence="7" type="ORF">AYO20_07606</name>
</gene>
<keyword evidence="3" id="KW-0804">Transcription</keyword>
<dbReference type="SUPFAM" id="SSF57701">
    <property type="entry name" value="Zn2/Cys6 DNA-binding domain"/>
    <property type="match status" value="1"/>
</dbReference>
<dbReference type="PANTHER" id="PTHR47256:SF1">
    <property type="entry name" value="ZN(II)2CYS6 TRANSCRIPTION FACTOR (EUROFUNG)"/>
    <property type="match status" value="1"/>
</dbReference>
<evidence type="ECO:0000256" key="4">
    <source>
        <dbReference type="ARBA" id="ARBA00023242"/>
    </source>
</evidence>
<dbReference type="AlphaFoldDB" id="A0A178CV40"/>
<evidence type="ECO:0000256" key="1">
    <source>
        <dbReference type="ARBA" id="ARBA00023015"/>
    </source>
</evidence>
<keyword evidence="4" id="KW-0539">Nucleus</keyword>
<feature type="region of interest" description="Disordered" evidence="5">
    <location>
        <begin position="205"/>
        <end position="249"/>
    </location>
</feature>
<dbReference type="PROSITE" id="PS00463">
    <property type="entry name" value="ZN2_CY6_FUNGAL_1"/>
    <property type="match status" value="1"/>
</dbReference>
<evidence type="ECO:0000256" key="5">
    <source>
        <dbReference type="SAM" id="MobiDB-lite"/>
    </source>
</evidence>
<dbReference type="EMBL" id="LVCJ01000054">
    <property type="protein sequence ID" value="OAL33124.1"/>
    <property type="molecule type" value="Genomic_DNA"/>
</dbReference>
<evidence type="ECO:0000256" key="2">
    <source>
        <dbReference type="ARBA" id="ARBA00023125"/>
    </source>
</evidence>
<dbReference type="GO" id="GO:0003677">
    <property type="term" value="F:DNA binding"/>
    <property type="evidence" value="ECO:0007669"/>
    <property type="project" value="UniProtKB-KW"/>
</dbReference>
<keyword evidence="1" id="KW-0805">Transcription regulation</keyword>
<keyword evidence="8" id="KW-1185">Reference proteome</keyword>
<evidence type="ECO:0000313" key="7">
    <source>
        <dbReference type="EMBL" id="OAL33124.1"/>
    </source>
</evidence>
<comment type="caution">
    <text evidence="7">The sequence shown here is derived from an EMBL/GenBank/DDBJ whole genome shotgun (WGS) entry which is preliminary data.</text>
</comment>
<dbReference type="CDD" id="cd00067">
    <property type="entry name" value="GAL4"/>
    <property type="match status" value="1"/>
</dbReference>
<dbReference type="Pfam" id="PF00172">
    <property type="entry name" value="Zn_clus"/>
    <property type="match status" value="1"/>
</dbReference>
<dbReference type="OrthoDB" id="3364175at2759"/>
<protein>
    <recommendedName>
        <fullName evidence="6">Zn(2)-C6 fungal-type domain-containing protein</fullName>
    </recommendedName>
</protein>
<reference evidence="7 8" key="1">
    <citation type="submission" date="2016-03" db="EMBL/GenBank/DDBJ databases">
        <title>The draft genome sequence of Fonsecaea nubica causative agent of cutaneous subcutaneous infection in human host.</title>
        <authorList>
            <person name="Costa F."/>
            <person name="Sybren D.H."/>
            <person name="Raittz R.T."/>
            <person name="Weiss V.A."/>
            <person name="Leao A.C."/>
            <person name="Gomes R."/>
            <person name="De Souza E.M."/>
            <person name="Pedrosa F.O."/>
            <person name="Steffens M.B."/>
            <person name="Bombassaro A."/>
            <person name="Tadra-Sfeir M.Z."/>
            <person name="Moreno L.F."/>
            <person name="Najafzadeh M.J."/>
            <person name="Felipe M.S."/>
            <person name="Teixeira M."/>
            <person name="Sun J."/>
            <person name="Xi L."/>
            <person name="Castro M.A."/>
            <person name="Vicente V.A."/>
        </authorList>
    </citation>
    <scope>NUCLEOTIDE SEQUENCE [LARGE SCALE GENOMIC DNA]</scope>
    <source>
        <strain evidence="7 8">CBS 269.64</strain>
    </source>
</reference>
<feature type="domain" description="Zn(2)-C6 fungal-type" evidence="6">
    <location>
        <begin position="73"/>
        <end position="102"/>
    </location>
</feature>
<dbReference type="PANTHER" id="PTHR47256">
    <property type="entry name" value="ZN(II)2CYS6 TRANSCRIPTION FACTOR (EUROFUNG)-RELATED"/>
    <property type="match status" value="1"/>
</dbReference>
<dbReference type="InterPro" id="IPR001138">
    <property type="entry name" value="Zn2Cys6_DnaBD"/>
</dbReference>
<accession>A0A178CV40</accession>
<proteinExistence type="predicted"/>
<dbReference type="GO" id="GO:0008270">
    <property type="term" value="F:zinc ion binding"/>
    <property type="evidence" value="ECO:0007669"/>
    <property type="project" value="InterPro"/>
</dbReference>
<evidence type="ECO:0000256" key="3">
    <source>
        <dbReference type="ARBA" id="ARBA00023163"/>
    </source>
</evidence>